<keyword evidence="10 12" id="KW-1133">Transmembrane helix</keyword>
<dbReference type="PANTHER" id="PTHR37531">
    <property type="entry name" value="HEME EXPORTER PROTEIN D"/>
    <property type="match status" value="1"/>
</dbReference>
<sequence length="77" mass="8871">MAFESLSAFIAMEGHGPYVWTCYAVFFLCLVALMLQSLRRRRALLDEYRRALAQRDRAARDNARTAATFTRVDVPQD</sequence>
<evidence type="ECO:0000256" key="5">
    <source>
        <dbReference type="ARBA" id="ARBA00022448"/>
    </source>
</evidence>
<proteinExistence type="inferred from homology"/>
<accession>A0A1V2DWK3</accession>
<dbReference type="GO" id="GO:0005886">
    <property type="term" value="C:plasma membrane"/>
    <property type="evidence" value="ECO:0007669"/>
    <property type="project" value="UniProtKB-SubCell"/>
</dbReference>
<dbReference type="STRING" id="135739.BTO32_01440"/>
<dbReference type="Pfam" id="PF04995">
    <property type="entry name" value="CcmD"/>
    <property type="match status" value="1"/>
</dbReference>
<keyword evidence="11 12" id="KW-0472">Membrane</keyword>
<comment type="similarity">
    <text evidence="3 12">Belongs to the CcmD/CycX/HelD family.</text>
</comment>
<protein>
    <recommendedName>
        <fullName evidence="4 12">Heme exporter protein D</fullName>
    </recommendedName>
</protein>
<dbReference type="InterPro" id="IPR007078">
    <property type="entry name" value="Haem_export_protD_CcmD"/>
</dbReference>
<keyword evidence="9 12" id="KW-0201">Cytochrome c-type biogenesis</keyword>
<dbReference type="PANTHER" id="PTHR37531:SF1">
    <property type="entry name" value="HEME EXPORTER PROTEIN D"/>
    <property type="match status" value="1"/>
</dbReference>
<comment type="caution">
    <text evidence="13">The sequence shown here is derived from an EMBL/GenBank/DDBJ whole genome shotgun (WGS) entry which is preliminary data.</text>
</comment>
<evidence type="ECO:0000256" key="1">
    <source>
        <dbReference type="ARBA" id="ARBA00002442"/>
    </source>
</evidence>
<dbReference type="RefSeq" id="WP_076722660.1">
    <property type="nucleotide sequence ID" value="NZ_JABWTC010000002.1"/>
</dbReference>
<dbReference type="GO" id="GO:1903607">
    <property type="term" value="P:cytochrome c biosynthetic process"/>
    <property type="evidence" value="ECO:0007669"/>
    <property type="project" value="TreeGrafter"/>
</dbReference>
<comment type="subcellular location">
    <subcellularLocation>
        <location evidence="2 12">Cell inner membrane</location>
        <topology evidence="2 12">Single-pass membrane protein</topology>
    </subcellularLocation>
</comment>
<feature type="transmembrane region" description="Helical" evidence="12">
    <location>
        <begin position="18"/>
        <end position="35"/>
    </location>
</feature>
<keyword evidence="6 12" id="KW-1003">Cell membrane</keyword>
<evidence type="ECO:0000313" key="13">
    <source>
        <dbReference type="EMBL" id="ONF45164.1"/>
    </source>
</evidence>
<dbReference type="GO" id="GO:0015886">
    <property type="term" value="P:heme transport"/>
    <property type="evidence" value="ECO:0007669"/>
    <property type="project" value="InterPro"/>
</dbReference>
<dbReference type="InterPro" id="IPR052075">
    <property type="entry name" value="Heme_exporter_D"/>
</dbReference>
<evidence type="ECO:0000313" key="14">
    <source>
        <dbReference type="Proteomes" id="UP000189339"/>
    </source>
</evidence>
<dbReference type="OrthoDB" id="9815607at2"/>
<keyword evidence="14" id="KW-1185">Reference proteome</keyword>
<dbReference type="NCBIfam" id="TIGR03141">
    <property type="entry name" value="cytochro_ccmD"/>
    <property type="match status" value="1"/>
</dbReference>
<keyword evidence="5 12" id="KW-0813">Transport</keyword>
<evidence type="ECO:0000256" key="6">
    <source>
        <dbReference type="ARBA" id="ARBA00022475"/>
    </source>
</evidence>
<reference evidence="13 14" key="1">
    <citation type="submission" date="2016-12" db="EMBL/GenBank/DDBJ databases">
        <title>Marinobacter lutaoensis whole genome sequencing.</title>
        <authorList>
            <person name="Verma A."/>
            <person name="Krishnamurthi S."/>
        </authorList>
    </citation>
    <scope>NUCLEOTIDE SEQUENCE [LARGE SCALE GENOMIC DNA]</scope>
    <source>
        <strain evidence="13 14">T5054</strain>
    </source>
</reference>
<evidence type="ECO:0000256" key="11">
    <source>
        <dbReference type="ARBA" id="ARBA00023136"/>
    </source>
</evidence>
<keyword evidence="8 12" id="KW-0812">Transmembrane</keyword>
<name>A0A1V2DWK3_9GAMM</name>
<gene>
    <name evidence="13" type="ORF">BTO32_01440</name>
</gene>
<dbReference type="Proteomes" id="UP000189339">
    <property type="component" value="Unassembled WGS sequence"/>
</dbReference>
<evidence type="ECO:0000256" key="12">
    <source>
        <dbReference type="RuleBase" id="RU363101"/>
    </source>
</evidence>
<evidence type="ECO:0000256" key="10">
    <source>
        <dbReference type="ARBA" id="ARBA00022989"/>
    </source>
</evidence>
<evidence type="ECO:0000256" key="7">
    <source>
        <dbReference type="ARBA" id="ARBA00022519"/>
    </source>
</evidence>
<dbReference type="EMBL" id="MSCW01000001">
    <property type="protein sequence ID" value="ONF45164.1"/>
    <property type="molecule type" value="Genomic_DNA"/>
</dbReference>
<dbReference type="GO" id="GO:0017004">
    <property type="term" value="P:cytochrome complex assembly"/>
    <property type="evidence" value="ECO:0007669"/>
    <property type="project" value="UniProtKB-KW"/>
</dbReference>
<dbReference type="AlphaFoldDB" id="A0A1V2DWK3"/>
<evidence type="ECO:0000256" key="9">
    <source>
        <dbReference type="ARBA" id="ARBA00022748"/>
    </source>
</evidence>
<keyword evidence="7 12" id="KW-0997">Cell inner membrane</keyword>
<evidence type="ECO:0000256" key="8">
    <source>
        <dbReference type="ARBA" id="ARBA00022692"/>
    </source>
</evidence>
<evidence type="ECO:0000256" key="3">
    <source>
        <dbReference type="ARBA" id="ARBA00008741"/>
    </source>
</evidence>
<comment type="function">
    <text evidence="1 12">Required for the export of heme to the periplasm for the biogenesis of c-type cytochromes.</text>
</comment>
<evidence type="ECO:0000256" key="4">
    <source>
        <dbReference type="ARBA" id="ARBA00016461"/>
    </source>
</evidence>
<evidence type="ECO:0000256" key="2">
    <source>
        <dbReference type="ARBA" id="ARBA00004377"/>
    </source>
</evidence>
<organism evidence="13 14">
    <name type="scientific">Marinobacter lutaoensis</name>
    <dbReference type="NCBI Taxonomy" id="135739"/>
    <lineage>
        <taxon>Bacteria</taxon>
        <taxon>Pseudomonadati</taxon>
        <taxon>Pseudomonadota</taxon>
        <taxon>Gammaproteobacteria</taxon>
        <taxon>Pseudomonadales</taxon>
        <taxon>Marinobacteraceae</taxon>
        <taxon>Marinobacter</taxon>
    </lineage>
</organism>